<dbReference type="Proteomes" id="UP000092461">
    <property type="component" value="Unassembled WGS sequence"/>
</dbReference>
<name>A0A1B0CK09_LUTLO</name>
<keyword evidence="3" id="KW-1185">Reference proteome</keyword>
<dbReference type="EnsemblMetazoa" id="LLOJ004946-RA">
    <property type="protein sequence ID" value="LLOJ004946-PA"/>
    <property type="gene ID" value="LLOJ004946"/>
</dbReference>
<protein>
    <submittedName>
        <fullName evidence="2">Uncharacterized protein</fullName>
    </submittedName>
</protein>
<proteinExistence type="inferred from homology"/>
<sequence length="137" mass="15298">MSSIAVPEDMCKSETIKLRNRHIGKSCQLFYKGAPLKIVRGQGQYMYDEEGTRYLDCINNVAHEILSMIVGCFTDFTGFSSMLIIVTHFMVFGDRVITLTDMRTILVGFYLFPWASGWGQKGTNGPLGGGVLPPQYT</sequence>
<dbReference type="GO" id="GO:0005739">
    <property type="term" value="C:mitochondrion"/>
    <property type="evidence" value="ECO:0007669"/>
    <property type="project" value="TreeGrafter"/>
</dbReference>
<dbReference type="InterPro" id="IPR015424">
    <property type="entry name" value="PyrdxlP-dep_Trfase"/>
</dbReference>
<dbReference type="InterPro" id="IPR015422">
    <property type="entry name" value="PyrdxlP-dep_Trfase_small"/>
</dbReference>
<reference evidence="2" key="1">
    <citation type="submission" date="2020-05" db="UniProtKB">
        <authorList>
            <consortium name="EnsemblMetazoa"/>
        </authorList>
    </citation>
    <scope>IDENTIFICATION</scope>
    <source>
        <strain evidence="2">Jacobina</strain>
    </source>
</reference>
<dbReference type="PANTHER" id="PTHR45688:SF13">
    <property type="entry name" value="ALANINE--GLYOXYLATE AMINOTRANSFERASE 2-LIKE"/>
    <property type="match status" value="1"/>
</dbReference>
<dbReference type="VEuPathDB" id="VectorBase:LLONM1_001743"/>
<dbReference type="EMBL" id="AJWK01015598">
    <property type="status" value="NOT_ANNOTATED_CDS"/>
    <property type="molecule type" value="Genomic_DNA"/>
</dbReference>
<evidence type="ECO:0000313" key="2">
    <source>
        <dbReference type="EnsemblMetazoa" id="LLOJ004946-PA"/>
    </source>
</evidence>
<dbReference type="AlphaFoldDB" id="A0A1B0CK09"/>
<organism evidence="2 3">
    <name type="scientific">Lutzomyia longipalpis</name>
    <name type="common">Sand fly</name>
    <dbReference type="NCBI Taxonomy" id="7200"/>
    <lineage>
        <taxon>Eukaryota</taxon>
        <taxon>Metazoa</taxon>
        <taxon>Ecdysozoa</taxon>
        <taxon>Arthropoda</taxon>
        <taxon>Hexapoda</taxon>
        <taxon>Insecta</taxon>
        <taxon>Pterygota</taxon>
        <taxon>Neoptera</taxon>
        <taxon>Endopterygota</taxon>
        <taxon>Diptera</taxon>
        <taxon>Nematocera</taxon>
        <taxon>Psychodoidea</taxon>
        <taxon>Psychodidae</taxon>
        <taxon>Lutzomyia</taxon>
        <taxon>Lutzomyia</taxon>
    </lineage>
</organism>
<evidence type="ECO:0000256" key="1">
    <source>
        <dbReference type="ARBA" id="ARBA00008954"/>
    </source>
</evidence>
<evidence type="ECO:0000313" key="3">
    <source>
        <dbReference type="Proteomes" id="UP000092461"/>
    </source>
</evidence>
<comment type="similarity">
    <text evidence="1">Belongs to the class-III pyridoxal-phosphate-dependent aminotransferase family.</text>
</comment>
<dbReference type="Gene3D" id="3.90.1150.10">
    <property type="entry name" value="Aspartate Aminotransferase, domain 1"/>
    <property type="match status" value="1"/>
</dbReference>
<dbReference type="SUPFAM" id="SSF53383">
    <property type="entry name" value="PLP-dependent transferases"/>
    <property type="match status" value="1"/>
</dbReference>
<dbReference type="VEuPathDB" id="VectorBase:LLOJ004946"/>
<dbReference type="PANTHER" id="PTHR45688">
    <property type="match status" value="1"/>
</dbReference>
<accession>A0A1B0CK09</accession>
<dbReference type="EMBL" id="AJWK01015597">
    <property type="status" value="NOT_ANNOTATED_CDS"/>
    <property type="molecule type" value="Genomic_DNA"/>
</dbReference>